<feature type="region of interest" description="Disordered" evidence="1">
    <location>
        <begin position="1"/>
        <end position="20"/>
    </location>
</feature>
<dbReference type="Pfam" id="PF00079">
    <property type="entry name" value="Serpin"/>
    <property type="match status" value="1"/>
</dbReference>
<protein>
    <recommendedName>
        <fullName evidence="2">Serpin domain-containing protein</fullName>
    </recommendedName>
</protein>
<evidence type="ECO:0000313" key="4">
    <source>
        <dbReference type="Proteomes" id="UP000324897"/>
    </source>
</evidence>
<comment type="caution">
    <text evidence="3">The sequence shown here is derived from an EMBL/GenBank/DDBJ whole genome shotgun (WGS) entry which is preliminary data.</text>
</comment>
<dbReference type="SUPFAM" id="SSF56574">
    <property type="entry name" value="Serpins"/>
    <property type="match status" value="1"/>
</dbReference>
<dbReference type="EMBL" id="RWGY01000029">
    <property type="protein sequence ID" value="TVU18668.1"/>
    <property type="molecule type" value="Genomic_DNA"/>
</dbReference>
<evidence type="ECO:0000256" key="1">
    <source>
        <dbReference type="SAM" id="MobiDB-lite"/>
    </source>
</evidence>
<evidence type="ECO:0000313" key="3">
    <source>
        <dbReference type="EMBL" id="TVU18668.1"/>
    </source>
</evidence>
<sequence length="103" mass="11446">MSPHCGDSAVSSTGSENSMDDGHRCCAMLLFDIEFLRPGKITLHDLYIYFEEAAASTAFLIQRDSASRRLDFIADHPFAFFVVEETAAAVIFMGHVLDPKRSE</sequence>
<name>A0A5J9U5X0_9POAL</name>
<gene>
    <name evidence="3" type="ORF">EJB05_34778</name>
</gene>
<keyword evidence="4" id="KW-1185">Reference proteome</keyword>
<feature type="non-terminal residue" evidence="3">
    <location>
        <position position="1"/>
    </location>
</feature>
<dbReference type="InterPro" id="IPR036186">
    <property type="entry name" value="Serpin_sf"/>
</dbReference>
<proteinExistence type="predicted"/>
<feature type="domain" description="Serpin" evidence="2">
    <location>
        <begin position="52"/>
        <end position="99"/>
    </location>
</feature>
<dbReference type="Gene3D" id="2.30.39.10">
    <property type="entry name" value="Alpha-1-antitrypsin, domain 1"/>
    <property type="match status" value="1"/>
</dbReference>
<accession>A0A5J9U5X0</accession>
<dbReference type="AlphaFoldDB" id="A0A5J9U5X0"/>
<evidence type="ECO:0000259" key="2">
    <source>
        <dbReference type="Pfam" id="PF00079"/>
    </source>
</evidence>
<dbReference type="InterPro" id="IPR042185">
    <property type="entry name" value="Serpin_sf_2"/>
</dbReference>
<organism evidence="3 4">
    <name type="scientific">Eragrostis curvula</name>
    <name type="common">weeping love grass</name>
    <dbReference type="NCBI Taxonomy" id="38414"/>
    <lineage>
        <taxon>Eukaryota</taxon>
        <taxon>Viridiplantae</taxon>
        <taxon>Streptophyta</taxon>
        <taxon>Embryophyta</taxon>
        <taxon>Tracheophyta</taxon>
        <taxon>Spermatophyta</taxon>
        <taxon>Magnoliopsida</taxon>
        <taxon>Liliopsida</taxon>
        <taxon>Poales</taxon>
        <taxon>Poaceae</taxon>
        <taxon>PACMAD clade</taxon>
        <taxon>Chloridoideae</taxon>
        <taxon>Eragrostideae</taxon>
        <taxon>Eragrostidinae</taxon>
        <taxon>Eragrostis</taxon>
    </lineage>
</organism>
<dbReference type="Proteomes" id="UP000324897">
    <property type="component" value="Chromosome 7"/>
</dbReference>
<dbReference type="Gramene" id="TVU18668">
    <property type="protein sequence ID" value="TVU18668"/>
    <property type="gene ID" value="EJB05_34778"/>
</dbReference>
<reference evidence="3 4" key="1">
    <citation type="journal article" date="2019" name="Sci. Rep.">
        <title>A high-quality genome of Eragrostis curvula grass provides insights into Poaceae evolution and supports new strategies to enhance forage quality.</title>
        <authorList>
            <person name="Carballo J."/>
            <person name="Santos B.A.C.M."/>
            <person name="Zappacosta D."/>
            <person name="Garbus I."/>
            <person name="Selva J.P."/>
            <person name="Gallo C.A."/>
            <person name="Diaz A."/>
            <person name="Albertini E."/>
            <person name="Caccamo M."/>
            <person name="Echenique V."/>
        </authorList>
    </citation>
    <scope>NUCLEOTIDE SEQUENCE [LARGE SCALE GENOMIC DNA]</scope>
    <source>
        <strain evidence="4">cv. Victoria</strain>
        <tissue evidence="3">Leaf</tissue>
    </source>
</reference>
<dbReference type="InterPro" id="IPR023796">
    <property type="entry name" value="Serpin_dom"/>
</dbReference>